<organism evidence="2 3">
    <name type="scientific">Mesorhizobium calcicola</name>
    <dbReference type="NCBI Taxonomy" id="1300310"/>
    <lineage>
        <taxon>Bacteria</taxon>
        <taxon>Pseudomonadati</taxon>
        <taxon>Pseudomonadota</taxon>
        <taxon>Alphaproteobacteria</taxon>
        <taxon>Hyphomicrobiales</taxon>
        <taxon>Phyllobacteriaceae</taxon>
        <taxon>Mesorhizobium</taxon>
    </lineage>
</organism>
<evidence type="ECO:0000313" key="2">
    <source>
        <dbReference type="EMBL" id="MFD2054905.1"/>
    </source>
</evidence>
<accession>A0ABW4WE73</accession>
<dbReference type="GO" id="GO:0032259">
    <property type="term" value="P:methylation"/>
    <property type="evidence" value="ECO:0007669"/>
    <property type="project" value="UniProtKB-KW"/>
</dbReference>
<feature type="domain" description="Methyltransferase" evidence="1">
    <location>
        <begin position="45"/>
        <end position="135"/>
    </location>
</feature>
<keyword evidence="2" id="KW-0489">Methyltransferase</keyword>
<dbReference type="InterPro" id="IPR029063">
    <property type="entry name" value="SAM-dependent_MTases_sf"/>
</dbReference>
<gene>
    <name evidence="2" type="ORF">ACFSQT_18105</name>
</gene>
<reference evidence="3" key="1">
    <citation type="journal article" date="2019" name="Int. J. Syst. Evol. Microbiol.">
        <title>The Global Catalogue of Microorganisms (GCM) 10K type strain sequencing project: providing services to taxonomists for standard genome sequencing and annotation.</title>
        <authorList>
            <consortium name="The Broad Institute Genomics Platform"/>
            <consortium name="The Broad Institute Genome Sequencing Center for Infectious Disease"/>
            <person name="Wu L."/>
            <person name="Ma J."/>
        </authorList>
    </citation>
    <scope>NUCLEOTIDE SEQUENCE [LARGE SCALE GENOMIC DNA]</scope>
    <source>
        <strain evidence="3">CGMCC 1.16226</strain>
    </source>
</reference>
<dbReference type="Pfam" id="PF13649">
    <property type="entry name" value="Methyltransf_25"/>
    <property type="match status" value="1"/>
</dbReference>
<dbReference type="Proteomes" id="UP001597349">
    <property type="component" value="Unassembled WGS sequence"/>
</dbReference>
<dbReference type="Gene3D" id="3.40.50.150">
    <property type="entry name" value="Vaccinia Virus protein VP39"/>
    <property type="match status" value="1"/>
</dbReference>
<comment type="caution">
    <text evidence="2">The sequence shown here is derived from an EMBL/GenBank/DDBJ whole genome shotgun (WGS) entry which is preliminary data.</text>
</comment>
<keyword evidence="3" id="KW-1185">Reference proteome</keyword>
<sequence length="245" mass="27565">MQDNYIYGDNWSSVYEKITNMRGKITEADDTACFLQRHSSGGSALELGIGDGRVAIPLSGRGVSVEGIDNSERMLKLLASRTNLVKAWQGDIANFTSTNRYNTVYCIYNTFMVLLTREAQLSCLRSAEPVLSEGGTLIIEIDVPALEGFFNGQRTTALLVDHENTFLRTDVHDPLKQNFVSSFLWFSGTSVRRLPQPFRYVYHQELDTMAECVGLELVERWGDWTGGAFTQTSTRHISVYRRAVL</sequence>
<dbReference type="InterPro" id="IPR041698">
    <property type="entry name" value="Methyltransf_25"/>
</dbReference>
<protein>
    <submittedName>
        <fullName evidence="2">Class I SAM-dependent DNA methyltransferase</fullName>
    </submittedName>
</protein>
<evidence type="ECO:0000313" key="3">
    <source>
        <dbReference type="Proteomes" id="UP001597349"/>
    </source>
</evidence>
<dbReference type="EMBL" id="JBHUGY010000027">
    <property type="protein sequence ID" value="MFD2054905.1"/>
    <property type="molecule type" value="Genomic_DNA"/>
</dbReference>
<keyword evidence="2" id="KW-0808">Transferase</keyword>
<proteinExistence type="predicted"/>
<evidence type="ECO:0000259" key="1">
    <source>
        <dbReference type="Pfam" id="PF13649"/>
    </source>
</evidence>
<dbReference type="GO" id="GO:0008168">
    <property type="term" value="F:methyltransferase activity"/>
    <property type="evidence" value="ECO:0007669"/>
    <property type="project" value="UniProtKB-KW"/>
</dbReference>
<dbReference type="CDD" id="cd02440">
    <property type="entry name" value="AdoMet_MTases"/>
    <property type="match status" value="1"/>
</dbReference>
<name>A0ABW4WE73_9HYPH</name>
<dbReference type="RefSeq" id="WP_379020827.1">
    <property type="nucleotide sequence ID" value="NZ_JBHUGY010000027.1"/>
</dbReference>
<dbReference type="SUPFAM" id="SSF53335">
    <property type="entry name" value="S-adenosyl-L-methionine-dependent methyltransferases"/>
    <property type="match status" value="1"/>
</dbReference>